<dbReference type="KEGG" id="yet:CH48_3773"/>
<dbReference type="PATRIC" id="fig|630.30.peg.436"/>
<sequence length="181" mass="20316">MRVVIYQGQYGIFKKNGLDLSMPAIQTCLGLYALSDQHDYLLCAHFDSAFGLQQNLQDIKRSIELNGIRMSSLRATVFGGDGKQSYLRCSAPSSHIGNEIVNFMKSHGALAQYSNQYYSGVFPETFNFHYQKGCGITKGQNPRDFLGGSPQAMNLAKQRIKLRPSEYSLTHAKMLDISRLY</sequence>
<evidence type="ECO:0000313" key="2">
    <source>
        <dbReference type="Proteomes" id="UP000048841"/>
    </source>
</evidence>
<organism evidence="1 2">
    <name type="scientific">Yersinia enterocolitica</name>
    <dbReference type="NCBI Taxonomy" id="630"/>
    <lineage>
        <taxon>Bacteria</taxon>
        <taxon>Pseudomonadati</taxon>
        <taxon>Pseudomonadota</taxon>
        <taxon>Gammaproteobacteria</taxon>
        <taxon>Enterobacterales</taxon>
        <taxon>Yersiniaceae</taxon>
        <taxon>Yersinia</taxon>
    </lineage>
</organism>
<proteinExistence type="predicted"/>
<dbReference type="EMBL" id="CGBR01000018">
    <property type="protein sequence ID" value="CFQ66161.1"/>
    <property type="molecule type" value="Genomic_DNA"/>
</dbReference>
<evidence type="ECO:0000313" key="1">
    <source>
        <dbReference type="EMBL" id="CFQ66161.1"/>
    </source>
</evidence>
<reference evidence="1 2" key="1">
    <citation type="submission" date="2015-03" db="EMBL/GenBank/DDBJ databases">
        <authorList>
            <person name="Murphy D."/>
        </authorList>
    </citation>
    <scope>NUCLEOTIDE SEQUENCE [LARGE SCALE GENOMIC DNA]</scope>
    <source>
        <strain evidence="1 2">IP26249</strain>
    </source>
</reference>
<dbReference type="Proteomes" id="UP000048841">
    <property type="component" value="Unassembled WGS sequence"/>
</dbReference>
<dbReference type="GeneID" id="31412241"/>
<dbReference type="RefSeq" id="WP_005165559.1">
    <property type="nucleotide sequence ID" value="NZ_CGBR01000018.1"/>
</dbReference>
<accession>A0A0E1NIS0</accession>
<name>A0A0E1NIS0_YEREN</name>
<gene>
    <name evidence="1" type="ORF">ERS137941_02656</name>
</gene>
<protein>
    <submittedName>
        <fullName evidence="1">Uncharacterized protein</fullName>
    </submittedName>
</protein>
<dbReference type="AlphaFoldDB" id="A0A0E1NIS0"/>